<dbReference type="EMBL" id="JAQQFR010000006">
    <property type="protein sequence ID" value="MFL9878856.1"/>
    <property type="molecule type" value="Genomic_DNA"/>
</dbReference>
<dbReference type="InterPro" id="IPR010982">
    <property type="entry name" value="Lambda_DNA-bd_dom_sf"/>
</dbReference>
<organism evidence="1 2">
    <name type="scientific">Herbaspirillum rhizosphaerae</name>
    <dbReference type="NCBI Taxonomy" id="346179"/>
    <lineage>
        <taxon>Bacteria</taxon>
        <taxon>Pseudomonadati</taxon>
        <taxon>Pseudomonadota</taxon>
        <taxon>Betaproteobacteria</taxon>
        <taxon>Burkholderiales</taxon>
        <taxon>Oxalobacteraceae</taxon>
        <taxon>Herbaspirillum</taxon>
    </lineage>
</organism>
<sequence length="79" mass="8838">MTLIAYLNSLSAEKRSQLAQRCGTSFDYLRQIGYGNRACSPLIAVCIEAESLGAITRKMLFPDDWGKLWPELLEKRGDG</sequence>
<dbReference type="Proteomes" id="UP001629214">
    <property type="component" value="Unassembled WGS sequence"/>
</dbReference>
<reference evidence="1 2" key="1">
    <citation type="journal article" date="2024" name="Chem. Sci.">
        <title>Discovery of megapolipeptins by genome mining of a Burkholderiales bacteria collection.</title>
        <authorList>
            <person name="Paulo B.S."/>
            <person name="Recchia M.J.J."/>
            <person name="Lee S."/>
            <person name="Fergusson C.H."/>
            <person name="Romanowski S.B."/>
            <person name="Hernandez A."/>
            <person name="Krull N."/>
            <person name="Liu D.Y."/>
            <person name="Cavanagh H."/>
            <person name="Bos A."/>
            <person name="Gray C.A."/>
            <person name="Murphy B.T."/>
            <person name="Linington R.G."/>
            <person name="Eustaquio A.S."/>
        </authorList>
    </citation>
    <scope>NUCLEOTIDE SEQUENCE [LARGE SCALE GENOMIC DNA]</scope>
    <source>
        <strain evidence="1 2">RL21-008-BIB-B</strain>
    </source>
</reference>
<evidence type="ECO:0000313" key="1">
    <source>
        <dbReference type="EMBL" id="MFL9878856.1"/>
    </source>
</evidence>
<evidence type="ECO:0008006" key="3">
    <source>
        <dbReference type="Google" id="ProtNLM"/>
    </source>
</evidence>
<comment type="caution">
    <text evidence="1">The sequence shown here is derived from an EMBL/GenBank/DDBJ whole genome shotgun (WGS) entry which is preliminary data.</text>
</comment>
<accession>A0ABW8Z7D6</accession>
<evidence type="ECO:0000313" key="2">
    <source>
        <dbReference type="Proteomes" id="UP001629214"/>
    </source>
</evidence>
<keyword evidence="2" id="KW-1185">Reference proteome</keyword>
<dbReference type="Gene3D" id="1.10.260.40">
    <property type="entry name" value="lambda repressor-like DNA-binding domains"/>
    <property type="match status" value="1"/>
</dbReference>
<proteinExistence type="predicted"/>
<name>A0ABW8Z7D6_9BURK</name>
<gene>
    <name evidence="1" type="ORF">PQR63_10700</name>
</gene>
<dbReference type="RefSeq" id="WP_408167848.1">
    <property type="nucleotide sequence ID" value="NZ_JAQQFR010000006.1"/>
</dbReference>
<protein>
    <recommendedName>
        <fullName evidence="3">YdaS antitoxin of YdaST toxin-antitoxin system</fullName>
    </recommendedName>
</protein>